<accession>A0ABP8BVZ1</accession>
<sequence>MPVSPVHDPKFLDGLLPKRLTLGLPRRVVAHRHSDKPDRADDNREHDQQNENEDKRYHATRLPAAPIQAPR</sequence>
<organism evidence="2 3">
    <name type="scientific">Actinomadura meridiana</name>
    <dbReference type="NCBI Taxonomy" id="559626"/>
    <lineage>
        <taxon>Bacteria</taxon>
        <taxon>Bacillati</taxon>
        <taxon>Actinomycetota</taxon>
        <taxon>Actinomycetes</taxon>
        <taxon>Streptosporangiales</taxon>
        <taxon>Thermomonosporaceae</taxon>
        <taxon>Actinomadura</taxon>
    </lineage>
</organism>
<evidence type="ECO:0000313" key="3">
    <source>
        <dbReference type="Proteomes" id="UP001501710"/>
    </source>
</evidence>
<keyword evidence="3" id="KW-1185">Reference proteome</keyword>
<dbReference type="EMBL" id="BAABAS010000004">
    <property type="protein sequence ID" value="GAA4227748.1"/>
    <property type="molecule type" value="Genomic_DNA"/>
</dbReference>
<comment type="caution">
    <text evidence="2">The sequence shown here is derived from an EMBL/GenBank/DDBJ whole genome shotgun (WGS) entry which is preliminary data.</text>
</comment>
<gene>
    <name evidence="2" type="ORF">GCM10022254_16200</name>
</gene>
<evidence type="ECO:0000313" key="2">
    <source>
        <dbReference type="EMBL" id="GAA4227748.1"/>
    </source>
</evidence>
<feature type="region of interest" description="Disordered" evidence="1">
    <location>
        <begin position="25"/>
        <end position="71"/>
    </location>
</feature>
<protein>
    <submittedName>
        <fullName evidence="2">Uncharacterized protein</fullName>
    </submittedName>
</protein>
<reference evidence="3" key="1">
    <citation type="journal article" date="2019" name="Int. J. Syst. Evol. Microbiol.">
        <title>The Global Catalogue of Microorganisms (GCM) 10K type strain sequencing project: providing services to taxonomists for standard genome sequencing and annotation.</title>
        <authorList>
            <consortium name="The Broad Institute Genomics Platform"/>
            <consortium name="The Broad Institute Genome Sequencing Center for Infectious Disease"/>
            <person name="Wu L."/>
            <person name="Ma J."/>
        </authorList>
    </citation>
    <scope>NUCLEOTIDE SEQUENCE [LARGE SCALE GENOMIC DNA]</scope>
    <source>
        <strain evidence="3">JCM 17440</strain>
    </source>
</reference>
<feature type="compositionally biased region" description="Basic and acidic residues" evidence="1">
    <location>
        <begin position="35"/>
        <end position="57"/>
    </location>
</feature>
<evidence type="ECO:0000256" key="1">
    <source>
        <dbReference type="SAM" id="MobiDB-lite"/>
    </source>
</evidence>
<dbReference type="Proteomes" id="UP001501710">
    <property type="component" value="Unassembled WGS sequence"/>
</dbReference>
<name>A0ABP8BVZ1_9ACTN</name>
<proteinExistence type="predicted"/>